<feature type="compositionally biased region" description="Low complexity" evidence="1">
    <location>
        <begin position="1"/>
        <end position="21"/>
    </location>
</feature>
<feature type="compositionally biased region" description="Polar residues" evidence="1">
    <location>
        <begin position="92"/>
        <end position="107"/>
    </location>
</feature>
<comment type="caution">
    <text evidence="2">The sequence shown here is derived from an EMBL/GenBank/DDBJ whole genome shotgun (WGS) entry which is preliminary data.</text>
</comment>
<name>A0ABD6ECT9_9BILA</name>
<protein>
    <submittedName>
        <fullName evidence="2">Uncharacterized protein</fullName>
    </submittedName>
</protein>
<feature type="region of interest" description="Disordered" evidence="1">
    <location>
        <begin position="1"/>
        <end position="167"/>
    </location>
</feature>
<evidence type="ECO:0000313" key="2">
    <source>
        <dbReference type="EMBL" id="MFH4974507.1"/>
    </source>
</evidence>
<feature type="compositionally biased region" description="Low complexity" evidence="1">
    <location>
        <begin position="148"/>
        <end position="158"/>
    </location>
</feature>
<feature type="compositionally biased region" description="Low complexity" evidence="1">
    <location>
        <begin position="70"/>
        <end position="79"/>
    </location>
</feature>
<evidence type="ECO:0000256" key="1">
    <source>
        <dbReference type="SAM" id="MobiDB-lite"/>
    </source>
</evidence>
<proteinExistence type="predicted"/>
<accession>A0ABD6ECT9</accession>
<keyword evidence="3" id="KW-1185">Reference proteome</keyword>
<organism evidence="2 3">
    <name type="scientific">Gnathostoma spinigerum</name>
    <dbReference type="NCBI Taxonomy" id="75299"/>
    <lineage>
        <taxon>Eukaryota</taxon>
        <taxon>Metazoa</taxon>
        <taxon>Ecdysozoa</taxon>
        <taxon>Nematoda</taxon>
        <taxon>Chromadorea</taxon>
        <taxon>Rhabditida</taxon>
        <taxon>Spirurina</taxon>
        <taxon>Gnathostomatomorpha</taxon>
        <taxon>Gnathostomatoidea</taxon>
        <taxon>Gnathostomatidae</taxon>
        <taxon>Gnathostoma</taxon>
    </lineage>
</organism>
<dbReference type="Proteomes" id="UP001608902">
    <property type="component" value="Unassembled WGS sequence"/>
</dbReference>
<reference evidence="2 3" key="1">
    <citation type="submission" date="2024-08" db="EMBL/GenBank/DDBJ databases">
        <title>Gnathostoma spinigerum genome.</title>
        <authorList>
            <person name="Gonzalez-Bertolin B."/>
            <person name="Monzon S."/>
            <person name="Zaballos A."/>
            <person name="Jimenez P."/>
            <person name="Dekumyoy P."/>
            <person name="Varona S."/>
            <person name="Cuesta I."/>
            <person name="Sumanam S."/>
            <person name="Adisakwattana P."/>
            <person name="Gasser R.B."/>
            <person name="Hernandez-Gonzalez A."/>
            <person name="Young N.D."/>
            <person name="Perteguer M.J."/>
        </authorList>
    </citation>
    <scope>NUCLEOTIDE SEQUENCE [LARGE SCALE GENOMIC DNA]</scope>
    <source>
        <strain evidence="2">AL3</strain>
        <tissue evidence="2">Liver</tissue>
    </source>
</reference>
<dbReference type="EMBL" id="JBGFUD010000430">
    <property type="protein sequence ID" value="MFH4974507.1"/>
    <property type="molecule type" value="Genomic_DNA"/>
</dbReference>
<gene>
    <name evidence="2" type="ORF">AB6A40_001216</name>
</gene>
<sequence>MPSTRSGRSTSASESEATTSLRTRRRSEANADQPNHSRLPHITKENPIKNEVETAVDILTDARQTRSVKIESPSQISSRSTRRTRSITSGSENDFSEINSEKQSLPKRSTKAHYSKNLEEIAASPGVNEANKNDVLQEMGSPSRKRTSTCSAKSSKAAGPEAGTLTPKDELEQGIRMSSRLRKPTTRMLELLEQEQNKQEMRVCGLCGSSNAYCVIFQYA</sequence>
<feature type="compositionally biased region" description="Basic and acidic residues" evidence="1">
    <location>
        <begin position="42"/>
        <end position="52"/>
    </location>
</feature>
<evidence type="ECO:0000313" key="3">
    <source>
        <dbReference type="Proteomes" id="UP001608902"/>
    </source>
</evidence>
<dbReference type="AlphaFoldDB" id="A0ABD6ECT9"/>